<sequence>MFYQAPLTIDDKIDYYLISLEQDQRLGFFILPKQILIGRRILSTAQKEGKRMFCVYKN</sequence>
<reference evidence="1 2" key="1">
    <citation type="submission" date="2018-10" db="EMBL/GenBank/DDBJ databases">
        <title>Sphingobacterium sp. M05W1-28.</title>
        <authorList>
            <person name="Cai H."/>
        </authorList>
    </citation>
    <scope>NUCLEOTIDE SEQUENCE [LARGE SCALE GENOMIC DNA]</scope>
    <source>
        <strain evidence="1 2">M05W1-28</strain>
    </source>
</reference>
<dbReference type="Pfam" id="PF08877">
    <property type="entry name" value="MepB-like"/>
    <property type="match status" value="1"/>
</dbReference>
<dbReference type="InterPro" id="IPR011235">
    <property type="entry name" value="MepB-like"/>
</dbReference>
<dbReference type="InterPro" id="IPR038231">
    <property type="entry name" value="MepB-like_sf"/>
</dbReference>
<gene>
    <name evidence="1" type="ORF">D7322_23890</name>
</gene>
<organism evidence="1 2">
    <name type="scientific">Sphingobacterium puteale</name>
    <dbReference type="NCBI Taxonomy" id="2420510"/>
    <lineage>
        <taxon>Bacteria</taxon>
        <taxon>Pseudomonadati</taxon>
        <taxon>Bacteroidota</taxon>
        <taxon>Sphingobacteriia</taxon>
        <taxon>Sphingobacteriales</taxon>
        <taxon>Sphingobacteriaceae</taxon>
        <taxon>Sphingobacterium</taxon>
    </lineage>
</organism>
<name>A0A420VRP1_9SPHI</name>
<keyword evidence="2" id="KW-1185">Reference proteome</keyword>
<dbReference type="Gene3D" id="3.40.1350.140">
    <property type="entry name" value="MepB-like"/>
    <property type="match status" value="1"/>
</dbReference>
<dbReference type="RefSeq" id="WP_121126712.1">
    <property type="nucleotide sequence ID" value="NZ_RBWS01000023.1"/>
</dbReference>
<protein>
    <submittedName>
        <fullName evidence="1">Uncharacterized protein</fullName>
    </submittedName>
</protein>
<dbReference type="AlphaFoldDB" id="A0A420VRP1"/>
<dbReference type="OrthoDB" id="4954833at2"/>
<accession>A0A420VRP1</accession>
<comment type="caution">
    <text evidence="1">The sequence shown here is derived from an EMBL/GenBank/DDBJ whole genome shotgun (WGS) entry which is preliminary data.</text>
</comment>
<proteinExistence type="predicted"/>
<dbReference type="EMBL" id="RBWS01000023">
    <property type="protein sequence ID" value="RKO69026.1"/>
    <property type="molecule type" value="Genomic_DNA"/>
</dbReference>
<evidence type="ECO:0000313" key="1">
    <source>
        <dbReference type="EMBL" id="RKO69026.1"/>
    </source>
</evidence>
<dbReference type="Proteomes" id="UP000282423">
    <property type="component" value="Unassembled WGS sequence"/>
</dbReference>
<evidence type="ECO:0000313" key="2">
    <source>
        <dbReference type="Proteomes" id="UP000282423"/>
    </source>
</evidence>